<name>A0A1S6IS58_9LACT</name>
<dbReference type="STRING" id="708126.BW727_102074"/>
<dbReference type="KEGG" id="jda:BW727_102074"/>
<protein>
    <recommendedName>
        <fullName evidence="5">[Ribosomal protein bS18]-alanine N-acetyltransferase</fullName>
        <ecNumber evidence="5">2.3.1.266</ecNumber>
    </recommendedName>
</protein>
<dbReference type="EC" id="2.3.1.266" evidence="5"/>
<dbReference type="SUPFAM" id="SSF55729">
    <property type="entry name" value="Acyl-CoA N-acyltransferases (Nat)"/>
    <property type="match status" value="1"/>
</dbReference>
<dbReference type="CDD" id="cd04301">
    <property type="entry name" value="NAT_SF"/>
    <property type="match status" value="1"/>
</dbReference>
<dbReference type="AlphaFoldDB" id="A0A1S6IS58"/>
<dbReference type="PROSITE" id="PS51186">
    <property type="entry name" value="GNAT"/>
    <property type="match status" value="1"/>
</dbReference>
<keyword evidence="3" id="KW-0808">Transferase</keyword>
<keyword evidence="8" id="KW-1185">Reference proteome</keyword>
<keyword evidence="4" id="KW-0012">Acyltransferase</keyword>
<evidence type="ECO:0000256" key="3">
    <source>
        <dbReference type="ARBA" id="ARBA00022679"/>
    </source>
</evidence>
<dbReference type="EMBL" id="CP019728">
    <property type="protein sequence ID" value="AQS54388.1"/>
    <property type="molecule type" value="Genomic_DNA"/>
</dbReference>
<comment type="function">
    <text evidence="5">Acetylates the N-terminal alanine of ribosomal protein bS18.</text>
</comment>
<evidence type="ECO:0000313" key="8">
    <source>
        <dbReference type="Proteomes" id="UP000188993"/>
    </source>
</evidence>
<evidence type="ECO:0000256" key="1">
    <source>
        <dbReference type="ARBA" id="ARBA00005395"/>
    </source>
</evidence>
<evidence type="ECO:0000259" key="6">
    <source>
        <dbReference type="PROSITE" id="PS51186"/>
    </source>
</evidence>
<dbReference type="PANTHER" id="PTHR43420:SF44">
    <property type="entry name" value="ACETYLTRANSFERASE YPEA"/>
    <property type="match status" value="1"/>
</dbReference>
<dbReference type="GO" id="GO:0005737">
    <property type="term" value="C:cytoplasm"/>
    <property type="evidence" value="ECO:0007669"/>
    <property type="project" value="UniProtKB-SubCell"/>
</dbReference>
<evidence type="ECO:0000256" key="2">
    <source>
        <dbReference type="ARBA" id="ARBA00022490"/>
    </source>
</evidence>
<organism evidence="7 8">
    <name type="scientific">Jeotgalibaca dankookensis</name>
    <dbReference type="NCBI Taxonomy" id="708126"/>
    <lineage>
        <taxon>Bacteria</taxon>
        <taxon>Bacillati</taxon>
        <taxon>Bacillota</taxon>
        <taxon>Bacilli</taxon>
        <taxon>Lactobacillales</taxon>
        <taxon>Carnobacteriaceae</taxon>
        <taxon>Jeotgalibaca</taxon>
    </lineage>
</organism>
<dbReference type="Gene3D" id="3.40.630.30">
    <property type="match status" value="1"/>
</dbReference>
<comment type="catalytic activity">
    <reaction evidence="5">
        <text>N-terminal L-alanyl-[ribosomal protein bS18] + acetyl-CoA = N-terminal N(alpha)-acetyl-L-alanyl-[ribosomal protein bS18] + CoA + H(+)</text>
        <dbReference type="Rhea" id="RHEA:43756"/>
        <dbReference type="Rhea" id="RHEA-COMP:10676"/>
        <dbReference type="Rhea" id="RHEA-COMP:10677"/>
        <dbReference type="ChEBI" id="CHEBI:15378"/>
        <dbReference type="ChEBI" id="CHEBI:57287"/>
        <dbReference type="ChEBI" id="CHEBI:57288"/>
        <dbReference type="ChEBI" id="CHEBI:64718"/>
        <dbReference type="ChEBI" id="CHEBI:83683"/>
        <dbReference type="EC" id="2.3.1.266"/>
    </reaction>
</comment>
<evidence type="ECO:0000256" key="5">
    <source>
        <dbReference type="RuleBase" id="RU363094"/>
    </source>
</evidence>
<dbReference type="GO" id="GO:0008999">
    <property type="term" value="F:protein-N-terminal-alanine acetyltransferase activity"/>
    <property type="evidence" value="ECO:0007669"/>
    <property type="project" value="UniProtKB-EC"/>
</dbReference>
<keyword evidence="2 5" id="KW-0963">Cytoplasm</keyword>
<dbReference type="PANTHER" id="PTHR43420">
    <property type="entry name" value="ACETYLTRANSFERASE"/>
    <property type="match status" value="1"/>
</dbReference>
<dbReference type="Pfam" id="PF00583">
    <property type="entry name" value="Acetyltransf_1"/>
    <property type="match status" value="1"/>
</dbReference>
<evidence type="ECO:0000313" key="7">
    <source>
        <dbReference type="EMBL" id="AQS54388.1"/>
    </source>
</evidence>
<comment type="subcellular location">
    <subcellularLocation>
        <location evidence="5">Cytoplasm</location>
    </subcellularLocation>
</comment>
<accession>A0A1S6IS58</accession>
<reference evidence="7 8" key="1">
    <citation type="journal article" date="2014" name="Int. J. Syst. Evol. Microbiol.">
        <title>Jeotgalibaca dankookensis gen. nov., sp. nov., a member of the family Carnobacteriaceae, isolated from seujeot (Korean traditional food).</title>
        <authorList>
            <person name="Lee D.G."/>
            <person name="Trujillo M.E."/>
            <person name="Kang H."/>
            <person name="Ahn T.Y."/>
        </authorList>
    </citation>
    <scope>NUCLEOTIDE SEQUENCE [LARGE SCALE GENOMIC DNA]</scope>
    <source>
        <strain evidence="7 8">EX-07</strain>
    </source>
</reference>
<dbReference type="RefSeq" id="WP_062468273.1">
    <property type="nucleotide sequence ID" value="NZ_BBYN01000006.1"/>
</dbReference>
<dbReference type="Proteomes" id="UP000188993">
    <property type="component" value="Chromosome"/>
</dbReference>
<dbReference type="InterPro" id="IPR000182">
    <property type="entry name" value="GNAT_dom"/>
</dbReference>
<dbReference type="InterPro" id="IPR016181">
    <property type="entry name" value="Acyl_CoA_acyltransferase"/>
</dbReference>
<proteinExistence type="inferred from homology"/>
<sequence length="150" mass="17282">MGTEVEIRPLILKDAEAIYAITVQANPGQSTWKLATFQAELMNDYNYYLGYLCDGEIVAYIGGMLIFDEASVNNFAVTPILMRKGIGVALLQAFIRDCYEKGVRNFLLEVRPSNQRAIHLYKKYGFKKIDVRKNYYQEPMEDAYIFQLNK</sequence>
<dbReference type="NCBIfam" id="TIGR01575">
    <property type="entry name" value="rimI"/>
    <property type="match status" value="1"/>
</dbReference>
<dbReference type="OrthoDB" id="9794566at2"/>
<gene>
    <name evidence="7" type="ORF">BW727_102074</name>
</gene>
<dbReference type="InterPro" id="IPR006464">
    <property type="entry name" value="AcTrfase_RimI/Ard1"/>
</dbReference>
<feature type="domain" description="N-acetyltransferase" evidence="6">
    <location>
        <begin position="5"/>
        <end position="150"/>
    </location>
</feature>
<dbReference type="InterPro" id="IPR050680">
    <property type="entry name" value="YpeA/RimI_acetyltransf"/>
</dbReference>
<comment type="similarity">
    <text evidence="1 5">Belongs to the acetyltransferase family. RimI subfamily.</text>
</comment>
<evidence type="ECO:0000256" key="4">
    <source>
        <dbReference type="ARBA" id="ARBA00023315"/>
    </source>
</evidence>